<feature type="region of interest" description="Disordered" evidence="1">
    <location>
        <begin position="346"/>
        <end position="368"/>
    </location>
</feature>
<dbReference type="InterPro" id="IPR002656">
    <property type="entry name" value="Acyl_transf_3_dom"/>
</dbReference>
<feature type="transmembrane region" description="Helical" evidence="2">
    <location>
        <begin position="302"/>
        <end position="321"/>
    </location>
</feature>
<feature type="transmembrane region" description="Helical" evidence="2">
    <location>
        <begin position="160"/>
        <end position="179"/>
    </location>
</feature>
<evidence type="ECO:0000259" key="3">
    <source>
        <dbReference type="Pfam" id="PF01757"/>
    </source>
</evidence>
<dbReference type="PANTHER" id="PTHR23028">
    <property type="entry name" value="ACETYLTRANSFERASE"/>
    <property type="match status" value="1"/>
</dbReference>
<comment type="caution">
    <text evidence="4">The sequence shown here is derived from an EMBL/GenBank/DDBJ whole genome shotgun (WGS) entry which is preliminary data.</text>
</comment>
<dbReference type="GO" id="GO:0016747">
    <property type="term" value="F:acyltransferase activity, transferring groups other than amino-acyl groups"/>
    <property type="evidence" value="ECO:0007669"/>
    <property type="project" value="InterPro"/>
</dbReference>
<proteinExistence type="predicted"/>
<feature type="domain" description="Acyltransferase 3" evidence="3">
    <location>
        <begin position="9"/>
        <end position="320"/>
    </location>
</feature>
<feature type="transmembrane region" description="Helical" evidence="2">
    <location>
        <begin position="76"/>
        <end position="97"/>
    </location>
</feature>
<feature type="transmembrane region" description="Helical" evidence="2">
    <location>
        <begin position="223"/>
        <end position="256"/>
    </location>
</feature>
<reference evidence="4" key="1">
    <citation type="submission" date="2021-01" db="EMBL/GenBank/DDBJ databases">
        <title>Whole genome shotgun sequence of Planotetraspora silvatica NBRC 100141.</title>
        <authorList>
            <person name="Komaki H."/>
            <person name="Tamura T."/>
        </authorList>
    </citation>
    <scope>NUCLEOTIDE SEQUENCE</scope>
    <source>
        <strain evidence="4">NBRC 100141</strain>
    </source>
</reference>
<keyword evidence="2" id="KW-0472">Membrane</keyword>
<protein>
    <submittedName>
        <fullName evidence="4">Acyltransferase</fullName>
    </submittedName>
</protein>
<evidence type="ECO:0000256" key="2">
    <source>
        <dbReference type="SAM" id="Phobius"/>
    </source>
</evidence>
<evidence type="ECO:0000313" key="4">
    <source>
        <dbReference type="EMBL" id="GII46109.1"/>
    </source>
</evidence>
<feature type="compositionally biased region" description="Low complexity" evidence="1">
    <location>
        <begin position="346"/>
        <end position="356"/>
    </location>
</feature>
<organism evidence="4 5">
    <name type="scientific">Planotetraspora silvatica</name>
    <dbReference type="NCBI Taxonomy" id="234614"/>
    <lineage>
        <taxon>Bacteria</taxon>
        <taxon>Bacillati</taxon>
        <taxon>Actinomycetota</taxon>
        <taxon>Actinomycetes</taxon>
        <taxon>Streptosporangiales</taxon>
        <taxon>Streptosporangiaceae</taxon>
        <taxon>Planotetraspora</taxon>
    </lineage>
</organism>
<name>A0A8J3UPQ2_9ACTN</name>
<accession>A0A8J3UPQ2</accession>
<keyword evidence="2" id="KW-1133">Transmembrane helix</keyword>
<dbReference type="PANTHER" id="PTHR23028:SF134">
    <property type="entry name" value="PUTATIVE (AFU_ORTHOLOGUE AFUA_4G08520)-RELATED"/>
    <property type="match status" value="1"/>
</dbReference>
<feature type="transmembrane region" description="Helical" evidence="2">
    <location>
        <begin position="35"/>
        <end position="55"/>
    </location>
</feature>
<feature type="transmembrane region" description="Helical" evidence="2">
    <location>
        <begin position="186"/>
        <end position="211"/>
    </location>
</feature>
<gene>
    <name evidence="4" type="primary">rspF</name>
    <name evidence="4" type="ORF">Psi02_25330</name>
</gene>
<sequence length="368" mass="40576">MRRKNYRTLDGIRGVAAFCIAAHHMPDYFRPWIPSAQIAVDLFFGLSGFVLAHVYDDRVRDGMTARSFMRLRFVRLYPLYILSIGLGVVYALLAILLHVDDSGWSWAGLLLTVPFALLMLPTPFTAGLFPLNPVMWSVFFELVANATWVVLWHRLRRTRFAIGTLVACGVLLSVAAVAFKSTALGIVWLTIPGGFARVMYAFLLGALIYRYHERLRVPRVRPVVLLLALPVLALIPMGYVGQLICALVVLPVLVLLGARSEPSGVTGLLCDKLGRASYALYVMHIWLYSVLIYVGLRAPEVGPGLGLLFITLLALGCLVLTEVFEKPARRWLGERTLRWLPEAAAEAPARGPVPTGGRTGGRTIGPRG</sequence>
<evidence type="ECO:0000313" key="5">
    <source>
        <dbReference type="Proteomes" id="UP000644610"/>
    </source>
</evidence>
<dbReference type="EMBL" id="BOOQ01000015">
    <property type="protein sequence ID" value="GII46109.1"/>
    <property type="molecule type" value="Genomic_DNA"/>
</dbReference>
<evidence type="ECO:0000256" key="1">
    <source>
        <dbReference type="SAM" id="MobiDB-lite"/>
    </source>
</evidence>
<keyword evidence="4" id="KW-0808">Transferase</keyword>
<dbReference type="Proteomes" id="UP000644610">
    <property type="component" value="Unassembled WGS sequence"/>
</dbReference>
<dbReference type="Pfam" id="PF01757">
    <property type="entry name" value="Acyl_transf_3"/>
    <property type="match status" value="1"/>
</dbReference>
<dbReference type="AlphaFoldDB" id="A0A8J3UPQ2"/>
<feature type="compositionally biased region" description="Gly residues" evidence="1">
    <location>
        <begin position="357"/>
        <end position="368"/>
    </location>
</feature>
<keyword evidence="4" id="KW-0012">Acyltransferase</keyword>
<keyword evidence="5" id="KW-1185">Reference proteome</keyword>
<dbReference type="InterPro" id="IPR050879">
    <property type="entry name" value="Acyltransferase_3"/>
</dbReference>
<keyword evidence="2" id="KW-0812">Transmembrane</keyword>
<feature type="transmembrane region" description="Helical" evidence="2">
    <location>
        <begin position="277"/>
        <end position="296"/>
    </location>
</feature>